<evidence type="ECO:0000259" key="12">
    <source>
        <dbReference type="PROSITE" id="PS51384"/>
    </source>
</evidence>
<dbReference type="GO" id="GO:0043020">
    <property type="term" value="C:NADPH oxidase complex"/>
    <property type="evidence" value="ECO:0007669"/>
    <property type="project" value="TreeGrafter"/>
</dbReference>
<dbReference type="PANTHER" id="PTHR11972">
    <property type="entry name" value="NADPH OXIDASE"/>
    <property type="match status" value="1"/>
</dbReference>
<dbReference type="AlphaFoldDB" id="A0A1D2MJP0"/>
<dbReference type="Proteomes" id="UP000094527">
    <property type="component" value="Unassembled WGS sequence"/>
</dbReference>
<feature type="transmembrane region" description="Helical" evidence="10">
    <location>
        <begin position="619"/>
        <end position="636"/>
    </location>
</feature>
<dbReference type="InterPro" id="IPR039261">
    <property type="entry name" value="FNR_nucleotide-bd"/>
</dbReference>
<dbReference type="InterPro" id="IPR013121">
    <property type="entry name" value="Fe_red_NAD-bd_6"/>
</dbReference>
<dbReference type="OrthoDB" id="167398at2759"/>
<evidence type="ECO:0000256" key="4">
    <source>
        <dbReference type="ARBA" id="ARBA00022827"/>
    </source>
</evidence>
<feature type="region of interest" description="Disordered" evidence="9">
    <location>
        <begin position="788"/>
        <end position="808"/>
    </location>
</feature>
<evidence type="ECO:0000256" key="7">
    <source>
        <dbReference type="ARBA" id="ARBA00023002"/>
    </source>
</evidence>
<dbReference type="InterPro" id="IPR002048">
    <property type="entry name" value="EF_hand_dom"/>
</dbReference>
<dbReference type="InterPro" id="IPR013112">
    <property type="entry name" value="FAD-bd_8"/>
</dbReference>
<feature type="transmembrane region" description="Helical" evidence="10">
    <location>
        <begin position="588"/>
        <end position="607"/>
    </location>
</feature>
<dbReference type="InterPro" id="IPR013130">
    <property type="entry name" value="Fe3_Rdtase_TM_dom"/>
</dbReference>
<dbReference type="SFLD" id="SFLDG01169">
    <property type="entry name" value="NADPH_oxidase_subgroup_(NOX)"/>
    <property type="match status" value="1"/>
</dbReference>
<dbReference type="Gene3D" id="3.40.50.80">
    <property type="entry name" value="Nucleotide-binding domain of ferredoxin-NADP reductase (FNR) module"/>
    <property type="match status" value="1"/>
</dbReference>
<keyword evidence="5" id="KW-0521">NADP</keyword>
<sequence length="1088" mass="124887">MSSDPIPGQTEMPFLKELDLVLANKSKLALVPREKSEDVSVKIENRQIPTYSQINQAQNQGSVVLNSCGSTTDLITLWQNRVRFNIPPENQVVMRRTSTKAFSRFSNAVSHLNFRQHPNKTQYELEGMEKEELFQILFHLFDRKQQGYLNQYQWIEFLKVRLIGIGPEKEEKWVEFVFLLESTAYSVCGDGNVDFENFCKIFGDKDVLSKFFRLIDEQGNGVASAEMVMEFISKLMNNHSSNQLNKENILTLEKLFRTVVGNGDFIRKEDFKQIIPTKNEFFVDRAFDIFNQSGSGFISLAEFLDAMHQFSSGENPDAKIRFLFKVYDADQDGVIKGEELETVIRACMSENGMKFSCTQTAQLTEALFEDAAVDGKGGITFEALKSQLEKHPENMSSMLDQWLVPLEKHKKRSCIKTPHQFTANYIKNNYVYLIWYYIFIITNIALFTTRFIHFHLENPDAIIYLVIARSAGQCLNFNCTFIVILMLRHCLTFLRSRGASFFLPIDQNIKFHKITGILTFFFGVLHTIMHLINIAEGIIRSTGSLGDCVAQNMSCPINSGNWSYSEFLFNPRVTSQSGVFSMGLIPGYAFNTGVVLIIILTIMAIGSSPCLRRGGSFQIFYWTHLLYYLFWTLLIIHAPQFWMWFVIPGTIFLIEQAFRYYNWKVGRGHTWVSSGILLPSKVTHVVIRRPPNFDFHPGDYVFVRIPNISKYEWHPFTISSAPEHQDAIWLHVRACGQWTTRLFQYFEAEQAIVFDSKKATDIQATSAAVNISNAEKLPIFMTPKSKLKSSQSFHTSGREPMRKREIDLESSPRSISAYELGNYKSKNRDESARRAAARSFKYVRNKPQIIAFQTPSEKQGESVEEEQNVNEIGSETQGGGIGMPLEIHLDGPYGAPSSHIFRAEHAILIATGIGVTPFASILQSIMHRYWASRNCCPNCNFKWCNELMRSVLNLKKVDFFWINRDQKCFEWFVQLLSQLEIEQAESGVMERFLDMHMYITSALQKTDMKAVGLQLALDLLHEKEKRDLITGLKTRTNAGRPNWNKIFQQISDQKKGKVTVFYCGPPALARTLKFKCDEFGFTFRKENF</sequence>
<evidence type="ECO:0000256" key="9">
    <source>
        <dbReference type="SAM" id="MobiDB-lite"/>
    </source>
</evidence>
<dbReference type="Pfam" id="PF08022">
    <property type="entry name" value="FAD_binding_8"/>
    <property type="match status" value="1"/>
</dbReference>
<evidence type="ECO:0000256" key="8">
    <source>
        <dbReference type="ARBA" id="ARBA00023136"/>
    </source>
</evidence>
<gene>
    <name evidence="13" type="ORF">Ocin01_13668</name>
</gene>
<feature type="domain" description="EF-hand" evidence="11">
    <location>
        <begin position="315"/>
        <end position="350"/>
    </location>
</feature>
<dbReference type="SUPFAM" id="SSF47473">
    <property type="entry name" value="EF-hand"/>
    <property type="match status" value="2"/>
</dbReference>
<comment type="caution">
    <text evidence="13">The sequence shown here is derived from an EMBL/GenBank/DDBJ whole genome shotgun (WGS) entry which is preliminary data.</text>
</comment>
<dbReference type="Pfam" id="PF13499">
    <property type="entry name" value="EF-hand_7"/>
    <property type="match status" value="1"/>
</dbReference>
<keyword evidence="8 10" id="KW-0472">Membrane</keyword>
<evidence type="ECO:0000256" key="6">
    <source>
        <dbReference type="ARBA" id="ARBA00022989"/>
    </source>
</evidence>
<dbReference type="FunFam" id="2.40.30.10:FF:000056">
    <property type="entry name" value="NADPH oxidase 5"/>
    <property type="match status" value="1"/>
</dbReference>
<feature type="domain" description="EF-hand" evidence="11">
    <location>
        <begin position="203"/>
        <end position="238"/>
    </location>
</feature>
<comment type="subcellular location">
    <subcellularLocation>
        <location evidence="1">Membrane</location>
        <topology evidence="1">Multi-pass membrane protein</topology>
    </subcellularLocation>
</comment>
<dbReference type="SUPFAM" id="SSF63380">
    <property type="entry name" value="Riboflavin synthase domain-like"/>
    <property type="match status" value="1"/>
</dbReference>
<feature type="compositionally biased region" description="Basic and acidic residues" evidence="9">
    <location>
        <begin position="796"/>
        <end position="807"/>
    </location>
</feature>
<dbReference type="Pfam" id="PF08030">
    <property type="entry name" value="NAD_binding_6"/>
    <property type="match status" value="1"/>
</dbReference>
<dbReference type="InterPro" id="IPR050369">
    <property type="entry name" value="RBOH/FRE"/>
</dbReference>
<protein>
    <submittedName>
        <fullName evidence="13">NADPH oxidase 5</fullName>
    </submittedName>
</protein>
<evidence type="ECO:0000256" key="10">
    <source>
        <dbReference type="SAM" id="Phobius"/>
    </source>
</evidence>
<dbReference type="Pfam" id="PF01794">
    <property type="entry name" value="Ferric_reduct"/>
    <property type="match status" value="1"/>
</dbReference>
<feature type="transmembrane region" description="Helical" evidence="10">
    <location>
        <begin position="434"/>
        <end position="456"/>
    </location>
</feature>
<dbReference type="STRING" id="48709.A0A1D2MJP0"/>
<evidence type="ECO:0000256" key="3">
    <source>
        <dbReference type="ARBA" id="ARBA00022692"/>
    </source>
</evidence>
<evidence type="ECO:0000256" key="1">
    <source>
        <dbReference type="ARBA" id="ARBA00004141"/>
    </source>
</evidence>
<dbReference type="GO" id="GO:0006952">
    <property type="term" value="P:defense response"/>
    <property type="evidence" value="ECO:0007669"/>
    <property type="project" value="TreeGrafter"/>
</dbReference>
<reference evidence="13 14" key="1">
    <citation type="journal article" date="2016" name="Genome Biol. Evol.">
        <title>Gene Family Evolution Reflects Adaptation to Soil Environmental Stressors in the Genome of the Collembolan Orchesella cincta.</title>
        <authorList>
            <person name="Faddeeva-Vakhrusheva A."/>
            <person name="Derks M.F."/>
            <person name="Anvar S.Y."/>
            <person name="Agamennone V."/>
            <person name="Suring W."/>
            <person name="Smit S."/>
            <person name="van Straalen N.M."/>
            <person name="Roelofs D."/>
        </authorList>
    </citation>
    <scope>NUCLEOTIDE SEQUENCE [LARGE SCALE GENOMIC DNA]</scope>
    <source>
        <tissue evidence="13">Mixed pool</tissue>
    </source>
</reference>
<evidence type="ECO:0000256" key="5">
    <source>
        <dbReference type="ARBA" id="ARBA00022857"/>
    </source>
</evidence>
<dbReference type="PROSITE" id="PS51384">
    <property type="entry name" value="FAD_FR"/>
    <property type="match status" value="1"/>
</dbReference>
<feature type="transmembrane region" description="Helical" evidence="10">
    <location>
        <begin position="462"/>
        <end position="487"/>
    </location>
</feature>
<dbReference type="PROSITE" id="PS50222">
    <property type="entry name" value="EF_HAND_2"/>
    <property type="match status" value="4"/>
</dbReference>
<feature type="domain" description="FAD-binding FR-type" evidence="12">
    <location>
        <begin position="658"/>
        <end position="790"/>
    </location>
</feature>
<feature type="transmembrane region" description="Helical" evidence="10">
    <location>
        <begin position="514"/>
        <end position="535"/>
    </location>
</feature>
<keyword evidence="2" id="KW-0285">Flavoprotein</keyword>
<organism evidence="13 14">
    <name type="scientific">Orchesella cincta</name>
    <name type="common">Springtail</name>
    <name type="synonym">Podura cincta</name>
    <dbReference type="NCBI Taxonomy" id="48709"/>
    <lineage>
        <taxon>Eukaryota</taxon>
        <taxon>Metazoa</taxon>
        <taxon>Ecdysozoa</taxon>
        <taxon>Arthropoda</taxon>
        <taxon>Hexapoda</taxon>
        <taxon>Collembola</taxon>
        <taxon>Entomobryomorpha</taxon>
        <taxon>Entomobryoidea</taxon>
        <taxon>Orchesellidae</taxon>
        <taxon>Orchesellinae</taxon>
        <taxon>Orchesella</taxon>
    </lineage>
</organism>
<evidence type="ECO:0000313" key="13">
    <source>
        <dbReference type="EMBL" id="ODM93014.1"/>
    </source>
</evidence>
<keyword evidence="7" id="KW-0560">Oxidoreductase</keyword>
<evidence type="ECO:0000313" key="14">
    <source>
        <dbReference type="Proteomes" id="UP000094527"/>
    </source>
</evidence>
<feature type="non-terminal residue" evidence="13">
    <location>
        <position position="1088"/>
    </location>
</feature>
<dbReference type="SMART" id="SM00054">
    <property type="entry name" value="EFh"/>
    <property type="match status" value="3"/>
</dbReference>
<evidence type="ECO:0000256" key="2">
    <source>
        <dbReference type="ARBA" id="ARBA00022630"/>
    </source>
</evidence>
<keyword evidence="3 10" id="KW-0812">Transmembrane</keyword>
<feature type="domain" description="EF-hand" evidence="11">
    <location>
        <begin position="129"/>
        <end position="164"/>
    </location>
</feature>
<dbReference type="CDD" id="cd00051">
    <property type="entry name" value="EFh"/>
    <property type="match status" value="2"/>
</dbReference>
<dbReference type="SUPFAM" id="SSF52343">
    <property type="entry name" value="Ferredoxin reductase-like, C-terminal NADP-linked domain"/>
    <property type="match status" value="1"/>
</dbReference>
<name>A0A1D2MJP0_ORCCI</name>
<dbReference type="Gene3D" id="2.40.30.10">
    <property type="entry name" value="Translation factors"/>
    <property type="match status" value="1"/>
</dbReference>
<keyword evidence="6 10" id="KW-1133">Transmembrane helix</keyword>
<dbReference type="CDD" id="cd06186">
    <property type="entry name" value="NOX_Duox_like_FAD_NADP"/>
    <property type="match status" value="1"/>
</dbReference>
<dbReference type="InterPro" id="IPR017938">
    <property type="entry name" value="Riboflavin_synthase-like_b-brl"/>
</dbReference>
<accession>A0A1D2MJP0</accession>
<dbReference type="InterPro" id="IPR011992">
    <property type="entry name" value="EF-hand-dom_pair"/>
</dbReference>
<dbReference type="OMA" id="WFVVPGC"/>
<dbReference type="GO" id="GO:0005509">
    <property type="term" value="F:calcium ion binding"/>
    <property type="evidence" value="ECO:0007669"/>
    <property type="project" value="InterPro"/>
</dbReference>
<dbReference type="GO" id="GO:0016175">
    <property type="term" value="F:superoxide-generating NAD(P)H oxidase activity"/>
    <property type="evidence" value="ECO:0007669"/>
    <property type="project" value="TreeGrafter"/>
</dbReference>
<dbReference type="EMBL" id="LJIJ01001098">
    <property type="protein sequence ID" value="ODM93014.1"/>
    <property type="molecule type" value="Genomic_DNA"/>
</dbReference>
<proteinExistence type="predicted"/>
<dbReference type="PANTHER" id="PTHR11972:SF58">
    <property type="entry name" value="NADPH OXIDASE 5"/>
    <property type="match status" value="1"/>
</dbReference>
<dbReference type="FunFam" id="3.40.50.80:FF:000012">
    <property type="entry name" value="NADPH oxidase, isoform B"/>
    <property type="match status" value="1"/>
</dbReference>
<keyword evidence="14" id="KW-1185">Reference proteome</keyword>
<feature type="domain" description="EF-hand" evidence="11">
    <location>
        <begin position="278"/>
        <end position="313"/>
    </location>
</feature>
<dbReference type="InterPro" id="IPR017927">
    <property type="entry name" value="FAD-bd_FR_type"/>
</dbReference>
<dbReference type="GO" id="GO:0042554">
    <property type="term" value="P:superoxide anion generation"/>
    <property type="evidence" value="ECO:0007669"/>
    <property type="project" value="TreeGrafter"/>
</dbReference>
<keyword evidence="4" id="KW-0274">FAD</keyword>
<evidence type="ECO:0000259" key="11">
    <source>
        <dbReference type="PROSITE" id="PS50222"/>
    </source>
</evidence>
<dbReference type="Gene3D" id="1.10.238.10">
    <property type="entry name" value="EF-hand"/>
    <property type="match status" value="2"/>
</dbReference>